<sequence length="88" mass="9914">MEIDLDHYRIYKLDQNHQILKRSDVESDDAEHAFMIARVFLQDGWLAEVWSGSSKLDVPLLVTGNDHPEPEPDAIAIPLAPPLPPLTT</sequence>
<comment type="caution">
    <text evidence="2">The sequence shown here is derived from an EMBL/GenBank/DDBJ whole genome shotgun (WGS) entry which is preliminary data.</text>
</comment>
<gene>
    <name evidence="2" type="ORF">FE263_05065</name>
</gene>
<evidence type="ECO:0000313" key="2">
    <source>
        <dbReference type="EMBL" id="TLU74542.1"/>
    </source>
</evidence>
<dbReference type="AlphaFoldDB" id="A0A5R9JAF3"/>
<dbReference type="RefSeq" id="WP_138324791.1">
    <property type="nucleotide sequence ID" value="NZ_VCDI01000001.1"/>
</dbReference>
<accession>A0A5R9JAF3</accession>
<evidence type="ECO:0000313" key="3">
    <source>
        <dbReference type="Proteomes" id="UP000305654"/>
    </source>
</evidence>
<organism evidence="2 3">
    <name type="scientific">Lichenicoccus roseus</name>
    <dbReference type="NCBI Taxonomy" id="2683649"/>
    <lineage>
        <taxon>Bacteria</taxon>
        <taxon>Pseudomonadati</taxon>
        <taxon>Pseudomonadota</taxon>
        <taxon>Alphaproteobacteria</taxon>
        <taxon>Acetobacterales</taxon>
        <taxon>Acetobacteraceae</taxon>
        <taxon>Lichenicoccus</taxon>
    </lineage>
</organism>
<dbReference type="EMBL" id="VCDI01000001">
    <property type="protein sequence ID" value="TLU74542.1"/>
    <property type="molecule type" value="Genomic_DNA"/>
</dbReference>
<reference evidence="2 3" key="1">
    <citation type="submission" date="2019-05" db="EMBL/GenBank/DDBJ databases">
        <authorList>
            <person name="Pankratov T."/>
            <person name="Grouzdev D."/>
        </authorList>
    </citation>
    <scope>NUCLEOTIDE SEQUENCE [LARGE SCALE GENOMIC DNA]</scope>
    <source>
        <strain evidence="2 3">KEBCLARHB70R</strain>
    </source>
</reference>
<keyword evidence="3" id="KW-1185">Reference proteome</keyword>
<evidence type="ECO:0000256" key="1">
    <source>
        <dbReference type="SAM" id="MobiDB-lite"/>
    </source>
</evidence>
<feature type="region of interest" description="Disordered" evidence="1">
    <location>
        <begin position="65"/>
        <end position="88"/>
    </location>
</feature>
<name>A0A5R9JAF3_9PROT</name>
<protein>
    <submittedName>
        <fullName evidence="2">Uncharacterized protein</fullName>
    </submittedName>
</protein>
<feature type="compositionally biased region" description="Pro residues" evidence="1">
    <location>
        <begin position="79"/>
        <end position="88"/>
    </location>
</feature>
<dbReference type="Proteomes" id="UP000305654">
    <property type="component" value="Unassembled WGS sequence"/>
</dbReference>
<proteinExistence type="predicted"/>